<dbReference type="Proteomes" id="UP001562178">
    <property type="component" value="Unassembled WGS sequence"/>
</dbReference>
<evidence type="ECO:0008006" key="3">
    <source>
        <dbReference type="Google" id="ProtNLM"/>
    </source>
</evidence>
<name>A0ABV4B1V8_9BURK</name>
<sequence>MRLMFAGLAIAVLAGCGPNKEEKAETERQAAEAQRKAKVAELRKPVLGQLKDPASAKFEDEFFTQTGVLCGTVNSKNEYGAYVGPRKFLIVPGEYVRLQELPMIVLKDSLQAKADIESLNARLDEFNARKRKELGLASEGPSSLEQAYAMIFDKDWSARCLEEK</sequence>
<evidence type="ECO:0000313" key="1">
    <source>
        <dbReference type="EMBL" id="MEY2251459.1"/>
    </source>
</evidence>
<accession>A0ABV4B1V8</accession>
<gene>
    <name evidence="1" type="ORF">AB7A72_10620</name>
</gene>
<reference evidence="1 2" key="1">
    <citation type="journal article" date="2016" name="Int. J. Syst. Evol. Microbiol.">
        <title>Description of Comamonas sediminis sp. nov., isolated from lagoon sediments.</title>
        <authorList>
            <person name="Subhash Y."/>
            <person name="Bang J.J."/>
            <person name="You T.H."/>
            <person name="Lee S.S."/>
        </authorList>
    </citation>
    <scope>NUCLEOTIDE SEQUENCE [LARGE SCALE GENOMIC DNA]</scope>
    <source>
        <strain evidence="1 2">JCM 31169</strain>
    </source>
</reference>
<keyword evidence="2" id="KW-1185">Reference proteome</keyword>
<dbReference type="PROSITE" id="PS51257">
    <property type="entry name" value="PROKAR_LIPOPROTEIN"/>
    <property type="match status" value="1"/>
</dbReference>
<dbReference type="EMBL" id="JBGBDC010000004">
    <property type="protein sequence ID" value="MEY2251459.1"/>
    <property type="molecule type" value="Genomic_DNA"/>
</dbReference>
<dbReference type="RefSeq" id="WP_369459902.1">
    <property type="nucleotide sequence ID" value="NZ_JBGBDC010000004.1"/>
</dbReference>
<proteinExistence type="predicted"/>
<protein>
    <recommendedName>
        <fullName evidence="3">Lipoprotein</fullName>
    </recommendedName>
</protein>
<evidence type="ECO:0000313" key="2">
    <source>
        <dbReference type="Proteomes" id="UP001562178"/>
    </source>
</evidence>
<organism evidence="1 2">
    <name type="scientific">Comamonas sediminis</name>
    <dbReference type="NCBI Taxonomy" id="1783360"/>
    <lineage>
        <taxon>Bacteria</taxon>
        <taxon>Pseudomonadati</taxon>
        <taxon>Pseudomonadota</taxon>
        <taxon>Betaproteobacteria</taxon>
        <taxon>Burkholderiales</taxon>
        <taxon>Comamonadaceae</taxon>
        <taxon>Comamonas</taxon>
    </lineage>
</organism>
<comment type="caution">
    <text evidence="1">The sequence shown here is derived from an EMBL/GenBank/DDBJ whole genome shotgun (WGS) entry which is preliminary data.</text>
</comment>